<keyword evidence="1" id="KW-0812">Transmembrane</keyword>
<dbReference type="InterPro" id="IPR012902">
    <property type="entry name" value="N_methyl_site"/>
</dbReference>
<sequence>MKKTNKLQKGYGLVELAMSLAIVAILMGGLFFGKSLIENAKMKAVINEFDSFSQAYFTYLKRMGRPPGMWVTSYYGTLDQIRPEQMMSDLFEEGLIVAPDSTTSSTGERFALNPYGGKWYFASNGNVPPIYAGKGIQEEMFGNRLRICTNYLPTSVAQGIDTKLDDGVPNTGNIMSFMGGVVTDYATVDSKLALESASNQRRALMVCKII</sequence>
<dbReference type="Pfam" id="PF07963">
    <property type="entry name" value="N_methyl"/>
    <property type="match status" value="1"/>
</dbReference>
<evidence type="ECO:0008006" key="3">
    <source>
        <dbReference type="Google" id="ProtNLM"/>
    </source>
</evidence>
<dbReference type="NCBIfam" id="TIGR02532">
    <property type="entry name" value="IV_pilin_GFxxxE"/>
    <property type="match status" value="1"/>
</dbReference>
<feature type="transmembrane region" description="Helical" evidence="1">
    <location>
        <begin position="12"/>
        <end position="33"/>
    </location>
</feature>
<keyword evidence="1" id="KW-0472">Membrane</keyword>
<evidence type="ECO:0000256" key="1">
    <source>
        <dbReference type="SAM" id="Phobius"/>
    </source>
</evidence>
<proteinExistence type="predicted"/>
<keyword evidence="1" id="KW-1133">Transmembrane helix</keyword>
<dbReference type="EMBL" id="UOFC01000156">
    <property type="protein sequence ID" value="VAW47581.1"/>
    <property type="molecule type" value="Genomic_DNA"/>
</dbReference>
<dbReference type="AlphaFoldDB" id="A0A3B0VX09"/>
<organism evidence="2">
    <name type="scientific">hydrothermal vent metagenome</name>
    <dbReference type="NCBI Taxonomy" id="652676"/>
    <lineage>
        <taxon>unclassified sequences</taxon>
        <taxon>metagenomes</taxon>
        <taxon>ecological metagenomes</taxon>
    </lineage>
</organism>
<reference evidence="2" key="1">
    <citation type="submission" date="2018-06" db="EMBL/GenBank/DDBJ databases">
        <authorList>
            <person name="Zhirakovskaya E."/>
        </authorList>
    </citation>
    <scope>NUCLEOTIDE SEQUENCE</scope>
</reference>
<protein>
    <recommendedName>
        <fullName evidence="3">Prepilin-type N-terminal cleavage/methylation domain-containing protein</fullName>
    </recommendedName>
</protein>
<name>A0A3B0VX09_9ZZZZ</name>
<accession>A0A3B0VX09</accession>
<evidence type="ECO:0000313" key="2">
    <source>
        <dbReference type="EMBL" id="VAW47581.1"/>
    </source>
</evidence>
<gene>
    <name evidence="2" type="ORF">MNBD_GAMMA03-1334</name>
</gene>